<evidence type="ECO:0000313" key="2">
    <source>
        <dbReference type="EMBL" id="VDO73824.1"/>
    </source>
</evidence>
<keyword evidence="3" id="KW-1185">Reference proteome</keyword>
<protein>
    <submittedName>
        <fullName evidence="4">Reverse transcriptase domain-containing protein</fullName>
    </submittedName>
</protein>
<gene>
    <name evidence="2" type="ORF">HPBE_LOCUS7844</name>
</gene>
<reference evidence="4" key="2">
    <citation type="submission" date="2019-09" db="UniProtKB">
        <authorList>
            <consortium name="WormBaseParasite"/>
        </authorList>
    </citation>
    <scope>IDENTIFICATION</scope>
</reference>
<dbReference type="AlphaFoldDB" id="A0A183FKX6"/>
<name>A0A183FKX6_HELPZ</name>
<organism evidence="3 4">
    <name type="scientific">Heligmosomoides polygyrus</name>
    <name type="common">Parasitic roundworm</name>
    <dbReference type="NCBI Taxonomy" id="6339"/>
    <lineage>
        <taxon>Eukaryota</taxon>
        <taxon>Metazoa</taxon>
        <taxon>Ecdysozoa</taxon>
        <taxon>Nematoda</taxon>
        <taxon>Chromadorea</taxon>
        <taxon>Rhabditida</taxon>
        <taxon>Rhabditina</taxon>
        <taxon>Rhabditomorpha</taxon>
        <taxon>Strongyloidea</taxon>
        <taxon>Heligmosomidae</taxon>
        <taxon>Heligmosomoides</taxon>
    </lineage>
</organism>
<dbReference type="EMBL" id="UZAH01025986">
    <property type="protein sequence ID" value="VDO73824.1"/>
    <property type="molecule type" value="Genomic_DNA"/>
</dbReference>
<proteinExistence type="predicted"/>
<accession>A0A3P7YPY2</accession>
<evidence type="ECO:0000313" key="3">
    <source>
        <dbReference type="Proteomes" id="UP000050761"/>
    </source>
</evidence>
<evidence type="ECO:0000313" key="4">
    <source>
        <dbReference type="WBParaSite" id="HPBE_0000784301-mRNA-1"/>
    </source>
</evidence>
<accession>A0A183FKX6</accession>
<feature type="region of interest" description="Disordered" evidence="1">
    <location>
        <begin position="1"/>
        <end position="23"/>
    </location>
</feature>
<reference evidence="2 3" key="1">
    <citation type="submission" date="2018-11" db="EMBL/GenBank/DDBJ databases">
        <authorList>
            <consortium name="Pathogen Informatics"/>
        </authorList>
    </citation>
    <scope>NUCLEOTIDE SEQUENCE [LARGE SCALE GENOMIC DNA]</scope>
</reference>
<dbReference type="OrthoDB" id="5828183at2759"/>
<dbReference type="WBParaSite" id="HPBE_0000784301-mRNA-1">
    <property type="protein sequence ID" value="HPBE_0000784301-mRNA-1"/>
    <property type="gene ID" value="HPBE_0000784301"/>
</dbReference>
<dbReference type="Proteomes" id="UP000050761">
    <property type="component" value="Unassembled WGS sequence"/>
</dbReference>
<evidence type="ECO:0000256" key="1">
    <source>
        <dbReference type="SAM" id="MobiDB-lite"/>
    </source>
</evidence>
<sequence>MNVVANSVPEGASPPPEPPPRDYTDMTLDFRELDKKATTTPAICNEDLIDGDVKIRARMEACRQGMMQLEALRFKHVKLMQVSKSTFSIKQ</sequence>